<keyword evidence="3" id="KW-0808">Transferase</keyword>
<dbReference type="CDD" id="cd00299">
    <property type="entry name" value="GST_C_family"/>
    <property type="match status" value="1"/>
</dbReference>
<dbReference type="Pfam" id="PF13417">
    <property type="entry name" value="GST_N_3"/>
    <property type="match status" value="1"/>
</dbReference>
<reference evidence="3 4" key="1">
    <citation type="submission" date="2018-05" db="EMBL/GenBank/DDBJ databases">
        <title>Zavarzinia sp. HR-AS.</title>
        <authorList>
            <person name="Lee Y."/>
            <person name="Jeon C.O."/>
        </authorList>
    </citation>
    <scope>NUCLEOTIDE SEQUENCE [LARGE SCALE GENOMIC DNA]</scope>
    <source>
        <strain evidence="3 4">HR-AS</strain>
    </source>
</reference>
<dbReference type="Gene3D" id="3.40.30.10">
    <property type="entry name" value="Glutaredoxin"/>
    <property type="match status" value="1"/>
</dbReference>
<sequence length="395" mass="43624">MSRRSPPGEAPGRTRGEETMTPPALRLFGAPCSYYTAKVRSALRKQRLPFREDFQSHPYYRTHVLPVTQNQRIPVLEFADGPIVQDSTEILDHLEARDLLGARPAGVARVVELFVEAYADRAMLRPAMHYRWNFRAENEAFIIGEFSRLIAMGDTGKGSELGRVIAGRMSAYLPPLGITEATIPAIEAQYLALLDALDRHFAHHPYLLGGSPSRADYGLMGPLHAHLGRDPHAVPLMQRRAPIVYRWTERMNAGEDTSPEFPDPAPGFEITADLCPVLDLMAAEFGPELAATLDLFGTWAAERTDMPAGTPVSSKGVDQPSFGPVRFDIQGITFEVMSAGHSLWMLQRVQDAFARLDDAEKAEARALLAAGGMARLLDEKMPRRLGRQGNKLTVA</sequence>
<dbReference type="InterPro" id="IPR004045">
    <property type="entry name" value="Glutathione_S-Trfase_N"/>
</dbReference>
<dbReference type="GO" id="GO:0016740">
    <property type="term" value="F:transferase activity"/>
    <property type="evidence" value="ECO:0007669"/>
    <property type="project" value="UniProtKB-KW"/>
</dbReference>
<evidence type="ECO:0000313" key="4">
    <source>
        <dbReference type="Proteomes" id="UP000245461"/>
    </source>
</evidence>
<dbReference type="Gene3D" id="1.20.1050.10">
    <property type="match status" value="2"/>
</dbReference>
<protein>
    <submittedName>
        <fullName evidence="3">Glutathione S-transferase</fullName>
    </submittedName>
</protein>
<dbReference type="Pfam" id="PF13410">
    <property type="entry name" value="GST_C_2"/>
    <property type="match status" value="1"/>
</dbReference>
<dbReference type="EMBL" id="QGLE01000001">
    <property type="protein sequence ID" value="PWR25505.1"/>
    <property type="molecule type" value="Genomic_DNA"/>
</dbReference>
<feature type="domain" description="GST N-terminal" evidence="2">
    <location>
        <begin position="27"/>
        <end position="97"/>
    </location>
</feature>
<dbReference type="SUPFAM" id="SSF47616">
    <property type="entry name" value="GST C-terminal domain-like"/>
    <property type="match status" value="1"/>
</dbReference>
<name>A0A317EJT2_9PROT</name>
<dbReference type="OrthoDB" id="7054557at2"/>
<evidence type="ECO:0000313" key="3">
    <source>
        <dbReference type="EMBL" id="PWR25505.1"/>
    </source>
</evidence>
<dbReference type="InterPro" id="IPR036282">
    <property type="entry name" value="Glutathione-S-Trfase_C_sf"/>
</dbReference>
<accession>A0A317EJT2</accession>
<keyword evidence="4" id="KW-1185">Reference proteome</keyword>
<dbReference type="AlphaFoldDB" id="A0A317EJT2"/>
<dbReference type="SUPFAM" id="SSF52833">
    <property type="entry name" value="Thioredoxin-like"/>
    <property type="match status" value="1"/>
</dbReference>
<gene>
    <name evidence="3" type="ORF">DKG74_00580</name>
</gene>
<evidence type="ECO:0000259" key="2">
    <source>
        <dbReference type="Pfam" id="PF13417"/>
    </source>
</evidence>
<evidence type="ECO:0000256" key="1">
    <source>
        <dbReference type="SAM" id="MobiDB-lite"/>
    </source>
</evidence>
<feature type="region of interest" description="Disordered" evidence="1">
    <location>
        <begin position="1"/>
        <end position="22"/>
    </location>
</feature>
<organism evidence="3 4">
    <name type="scientific">Zavarzinia aquatilis</name>
    <dbReference type="NCBI Taxonomy" id="2211142"/>
    <lineage>
        <taxon>Bacteria</taxon>
        <taxon>Pseudomonadati</taxon>
        <taxon>Pseudomonadota</taxon>
        <taxon>Alphaproteobacteria</taxon>
        <taxon>Rhodospirillales</taxon>
        <taxon>Zavarziniaceae</taxon>
        <taxon>Zavarzinia</taxon>
    </lineage>
</organism>
<comment type="caution">
    <text evidence="3">The sequence shown here is derived from an EMBL/GenBank/DDBJ whole genome shotgun (WGS) entry which is preliminary data.</text>
</comment>
<dbReference type="Proteomes" id="UP000245461">
    <property type="component" value="Unassembled WGS sequence"/>
</dbReference>
<proteinExistence type="predicted"/>
<dbReference type="InterPro" id="IPR036249">
    <property type="entry name" value="Thioredoxin-like_sf"/>
</dbReference>